<sequence>MTFTRVAGFDKHGIYTQPTETTLMLVADLNGHDDDRVASFLRGSESEDIDLYTMRGVKLTSGDRQKLDAVQTCEKGSIIYRVQQILDTEIDDFAWLFHESKPGNHNFEL</sequence>
<evidence type="ECO:0000313" key="1">
    <source>
        <dbReference type="EMBL" id="CAK0864739.1"/>
    </source>
</evidence>
<organism evidence="1 2">
    <name type="scientific">Prorocentrum cordatum</name>
    <dbReference type="NCBI Taxonomy" id="2364126"/>
    <lineage>
        <taxon>Eukaryota</taxon>
        <taxon>Sar</taxon>
        <taxon>Alveolata</taxon>
        <taxon>Dinophyceae</taxon>
        <taxon>Prorocentrales</taxon>
        <taxon>Prorocentraceae</taxon>
        <taxon>Prorocentrum</taxon>
    </lineage>
</organism>
<dbReference type="EMBL" id="CAUYUJ010016393">
    <property type="protein sequence ID" value="CAK0864739.1"/>
    <property type="molecule type" value="Genomic_DNA"/>
</dbReference>
<evidence type="ECO:0000313" key="2">
    <source>
        <dbReference type="Proteomes" id="UP001189429"/>
    </source>
</evidence>
<accession>A0ABN9UYW1</accession>
<reference evidence="1" key="1">
    <citation type="submission" date="2023-10" db="EMBL/GenBank/DDBJ databases">
        <authorList>
            <person name="Chen Y."/>
            <person name="Shah S."/>
            <person name="Dougan E. K."/>
            <person name="Thang M."/>
            <person name="Chan C."/>
        </authorList>
    </citation>
    <scope>NUCLEOTIDE SEQUENCE [LARGE SCALE GENOMIC DNA]</scope>
</reference>
<proteinExistence type="predicted"/>
<protein>
    <submittedName>
        <fullName evidence="1">Uncharacterized protein</fullName>
    </submittedName>
</protein>
<gene>
    <name evidence="1" type="ORF">PCOR1329_LOCUS52527</name>
</gene>
<keyword evidence="2" id="KW-1185">Reference proteome</keyword>
<name>A0ABN9UYW1_9DINO</name>
<dbReference type="Proteomes" id="UP001189429">
    <property type="component" value="Unassembled WGS sequence"/>
</dbReference>
<comment type="caution">
    <text evidence="1">The sequence shown here is derived from an EMBL/GenBank/DDBJ whole genome shotgun (WGS) entry which is preliminary data.</text>
</comment>